<proteinExistence type="predicted"/>
<dbReference type="AlphaFoldDB" id="A0A934M979"/>
<organism evidence="10 11">
    <name type="scientific">Corynebacterium meridianum</name>
    <dbReference type="NCBI Taxonomy" id="2765363"/>
    <lineage>
        <taxon>Bacteria</taxon>
        <taxon>Bacillati</taxon>
        <taxon>Actinomycetota</taxon>
        <taxon>Actinomycetes</taxon>
        <taxon>Mycobacteriales</taxon>
        <taxon>Corynebacteriaceae</taxon>
        <taxon>Corynebacterium</taxon>
    </lineage>
</organism>
<dbReference type="Proteomes" id="UP000645966">
    <property type="component" value="Unassembled WGS sequence"/>
</dbReference>
<reference evidence="10" key="1">
    <citation type="submission" date="2020-12" db="EMBL/GenBank/DDBJ databases">
        <title>Genome public.</title>
        <authorList>
            <person name="Sun Q."/>
        </authorList>
    </citation>
    <scope>NUCLEOTIDE SEQUENCE</scope>
    <source>
        <strain evidence="10">CCM 8863</strain>
    </source>
</reference>
<evidence type="ECO:0000256" key="4">
    <source>
        <dbReference type="ARBA" id="ARBA00022989"/>
    </source>
</evidence>
<sequence>MTASLTWATVTLLLLAGAALCSIPDPAERIHPEPGHRPKQPRDRPNAVSPLDIAADIELFAACVTAGLAIGPTMTAVADAAGPATAGDWHRARALLAVGAPLPDVWRGLAELRGLDELARTARHSGRSGAAIAASCERVAARLREDAEDRAVGAAERAGVLIALPLTLCFLPAFMLLGLAPMVLSLGSQLFA</sequence>
<evidence type="ECO:0000313" key="10">
    <source>
        <dbReference type="EMBL" id="MBI8989915.1"/>
    </source>
</evidence>
<name>A0A934M979_9CORY</name>
<accession>A0A934M979</accession>
<evidence type="ECO:0000256" key="1">
    <source>
        <dbReference type="ARBA" id="ARBA00004651"/>
    </source>
</evidence>
<dbReference type="GO" id="GO:0005886">
    <property type="term" value="C:plasma membrane"/>
    <property type="evidence" value="ECO:0007669"/>
    <property type="project" value="UniProtKB-SubCell"/>
</dbReference>
<dbReference type="Pfam" id="PF00482">
    <property type="entry name" value="T2SSF"/>
    <property type="match status" value="1"/>
</dbReference>
<feature type="signal peptide" evidence="8">
    <location>
        <begin position="1"/>
        <end position="27"/>
    </location>
</feature>
<keyword evidence="5 7" id="KW-0472">Membrane</keyword>
<feature type="compositionally biased region" description="Basic and acidic residues" evidence="6">
    <location>
        <begin position="27"/>
        <end position="45"/>
    </location>
</feature>
<evidence type="ECO:0000256" key="3">
    <source>
        <dbReference type="ARBA" id="ARBA00022692"/>
    </source>
</evidence>
<gene>
    <name evidence="10" type="ORF">JDV75_09125</name>
</gene>
<evidence type="ECO:0000256" key="5">
    <source>
        <dbReference type="ARBA" id="ARBA00023136"/>
    </source>
</evidence>
<feature type="transmembrane region" description="Helical" evidence="7">
    <location>
        <begin position="160"/>
        <end position="184"/>
    </location>
</feature>
<keyword evidence="2" id="KW-1003">Cell membrane</keyword>
<keyword evidence="4 7" id="KW-1133">Transmembrane helix</keyword>
<dbReference type="PANTHER" id="PTHR35007:SF3">
    <property type="entry name" value="POSSIBLE CONSERVED ALANINE RICH MEMBRANE PROTEIN"/>
    <property type="match status" value="1"/>
</dbReference>
<dbReference type="InterPro" id="IPR018076">
    <property type="entry name" value="T2SS_GspF_dom"/>
</dbReference>
<keyword evidence="3 7" id="KW-0812">Transmembrane</keyword>
<dbReference type="EMBL" id="JAEIOS010000013">
    <property type="protein sequence ID" value="MBI8989915.1"/>
    <property type="molecule type" value="Genomic_DNA"/>
</dbReference>
<dbReference type="PANTHER" id="PTHR35007">
    <property type="entry name" value="INTEGRAL MEMBRANE PROTEIN-RELATED"/>
    <property type="match status" value="1"/>
</dbReference>
<evidence type="ECO:0000313" key="11">
    <source>
        <dbReference type="Proteomes" id="UP000645966"/>
    </source>
</evidence>
<keyword evidence="11" id="KW-1185">Reference proteome</keyword>
<comment type="subcellular location">
    <subcellularLocation>
        <location evidence="1">Cell membrane</location>
        <topology evidence="1">Multi-pass membrane protein</topology>
    </subcellularLocation>
</comment>
<comment type="caution">
    <text evidence="10">The sequence shown here is derived from an EMBL/GenBank/DDBJ whole genome shotgun (WGS) entry which is preliminary data.</text>
</comment>
<dbReference type="RefSeq" id="WP_198738933.1">
    <property type="nucleotide sequence ID" value="NZ_JAEIOS010000013.1"/>
</dbReference>
<evidence type="ECO:0000256" key="7">
    <source>
        <dbReference type="SAM" id="Phobius"/>
    </source>
</evidence>
<protein>
    <submittedName>
        <fullName evidence="10">Type II secretion system F family protein</fullName>
    </submittedName>
</protein>
<feature type="chain" id="PRO_5039532427" evidence="8">
    <location>
        <begin position="28"/>
        <end position="192"/>
    </location>
</feature>
<keyword evidence="8" id="KW-0732">Signal</keyword>
<evidence type="ECO:0000259" key="9">
    <source>
        <dbReference type="Pfam" id="PF00482"/>
    </source>
</evidence>
<evidence type="ECO:0000256" key="6">
    <source>
        <dbReference type="SAM" id="MobiDB-lite"/>
    </source>
</evidence>
<evidence type="ECO:0000256" key="8">
    <source>
        <dbReference type="SAM" id="SignalP"/>
    </source>
</evidence>
<feature type="domain" description="Type II secretion system protein GspF" evidence="9">
    <location>
        <begin position="58"/>
        <end position="179"/>
    </location>
</feature>
<feature type="region of interest" description="Disordered" evidence="6">
    <location>
        <begin position="27"/>
        <end position="47"/>
    </location>
</feature>
<evidence type="ECO:0000256" key="2">
    <source>
        <dbReference type="ARBA" id="ARBA00022475"/>
    </source>
</evidence>